<feature type="domain" description="Metallo-beta-lactamase" evidence="1">
    <location>
        <begin position="7"/>
        <end position="174"/>
    </location>
</feature>
<dbReference type="SMART" id="SM00849">
    <property type="entry name" value="Lactamase_B"/>
    <property type="match status" value="1"/>
</dbReference>
<keyword evidence="3" id="KW-1185">Reference proteome</keyword>
<evidence type="ECO:0000313" key="3">
    <source>
        <dbReference type="Proteomes" id="UP001501570"/>
    </source>
</evidence>
<sequence length="209" mass="22636">MQMIKYTHACVRLEDGERRLVIDPGLWSEVEALAGVADVLITHEHYDHVDSDKLAEARQDNPNLRVYAPASVAGQLAALGDSVVTVSVGDRFTAGGFSVRAVGGEHAEIYEGLPGCANVGYLVDESLYHPGDSLFRPDAAVETLLVPAAAPWLKLAEALDFVRDVKPARAYPIHDALLSEVGQHAFDNWMDLKGSTDYTRPQTGEPVSL</sequence>
<dbReference type="InterPro" id="IPR001279">
    <property type="entry name" value="Metallo-B-lactamas"/>
</dbReference>
<accession>A0ABP9RXV6</accession>
<gene>
    <name evidence="2" type="ORF">GCM10023322_39160</name>
</gene>
<dbReference type="InterPro" id="IPR036866">
    <property type="entry name" value="RibonucZ/Hydroxyglut_hydro"/>
</dbReference>
<reference evidence="3" key="1">
    <citation type="journal article" date="2019" name="Int. J. Syst. Evol. Microbiol.">
        <title>The Global Catalogue of Microorganisms (GCM) 10K type strain sequencing project: providing services to taxonomists for standard genome sequencing and annotation.</title>
        <authorList>
            <consortium name="The Broad Institute Genomics Platform"/>
            <consortium name="The Broad Institute Genome Sequencing Center for Infectious Disease"/>
            <person name="Wu L."/>
            <person name="Ma J."/>
        </authorList>
    </citation>
    <scope>NUCLEOTIDE SEQUENCE [LARGE SCALE GENOMIC DNA]</scope>
    <source>
        <strain evidence="3">JCM 18304</strain>
    </source>
</reference>
<dbReference type="RefSeq" id="WP_345631479.1">
    <property type="nucleotide sequence ID" value="NZ_BAABJQ010000011.1"/>
</dbReference>
<dbReference type="PANTHER" id="PTHR43546">
    <property type="entry name" value="UPF0173 METAL-DEPENDENT HYDROLASE MJ1163-RELATED"/>
    <property type="match status" value="1"/>
</dbReference>
<dbReference type="Gene3D" id="3.60.15.10">
    <property type="entry name" value="Ribonuclease Z/Hydroxyacylglutathione hydrolase-like"/>
    <property type="match status" value="1"/>
</dbReference>
<dbReference type="PANTHER" id="PTHR43546:SF3">
    <property type="entry name" value="UPF0173 METAL-DEPENDENT HYDROLASE MJ1163"/>
    <property type="match status" value="1"/>
</dbReference>
<dbReference type="EMBL" id="BAABJQ010000011">
    <property type="protein sequence ID" value="GAA5188451.1"/>
    <property type="molecule type" value="Genomic_DNA"/>
</dbReference>
<name>A0ABP9RXV6_9ACTN</name>
<evidence type="ECO:0000313" key="2">
    <source>
        <dbReference type="EMBL" id="GAA5188451.1"/>
    </source>
</evidence>
<protein>
    <submittedName>
        <fullName evidence="2">MBL fold metallo-hydrolase</fullName>
    </submittedName>
</protein>
<dbReference type="SUPFAM" id="SSF56281">
    <property type="entry name" value="Metallo-hydrolase/oxidoreductase"/>
    <property type="match status" value="1"/>
</dbReference>
<comment type="caution">
    <text evidence="2">The sequence shown here is derived from an EMBL/GenBank/DDBJ whole genome shotgun (WGS) entry which is preliminary data.</text>
</comment>
<organism evidence="2 3">
    <name type="scientific">Rugosimonospora acidiphila</name>
    <dbReference type="NCBI Taxonomy" id="556531"/>
    <lineage>
        <taxon>Bacteria</taxon>
        <taxon>Bacillati</taxon>
        <taxon>Actinomycetota</taxon>
        <taxon>Actinomycetes</taxon>
        <taxon>Micromonosporales</taxon>
        <taxon>Micromonosporaceae</taxon>
        <taxon>Rugosimonospora</taxon>
    </lineage>
</organism>
<dbReference type="Pfam" id="PF13483">
    <property type="entry name" value="Lactamase_B_3"/>
    <property type="match status" value="1"/>
</dbReference>
<evidence type="ECO:0000259" key="1">
    <source>
        <dbReference type="SMART" id="SM00849"/>
    </source>
</evidence>
<dbReference type="Proteomes" id="UP001501570">
    <property type="component" value="Unassembled WGS sequence"/>
</dbReference>
<dbReference type="InterPro" id="IPR050114">
    <property type="entry name" value="UPF0173_UPF0282_UlaG_hydrolase"/>
</dbReference>
<proteinExistence type="predicted"/>